<feature type="transmembrane region" description="Helical" evidence="9">
    <location>
        <begin position="78"/>
        <end position="99"/>
    </location>
</feature>
<keyword evidence="4" id="KW-1003">Cell membrane</keyword>
<dbReference type="CDD" id="cd06261">
    <property type="entry name" value="TM_PBP2"/>
    <property type="match status" value="1"/>
</dbReference>
<evidence type="ECO:0000256" key="4">
    <source>
        <dbReference type="ARBA" id="ARBA00022475"/>
    </source>
</evidence>
<evidence type="ECO:0000256" key="5">
    <source>
        <dbReference type="ARBA" id="ARBA00022692"/>
    </source>
</evidence>
<organism evidence="11 12">
    <name type="scientific">Glaciimonas soli</name>
    <dbReference type="NCBI Taxonomy" id="2590999"/>
    <lineage>
        <taxon>Bacteria</taxon>
        <taxon>Pseudomonadati</taxon>
        <taxon>Pseudomonadota</taxon>
        <taxon>Betaproteobacteria</taxon>
        <taxon>Burkholderiales</taxon>
        <taxon>Oxalobacteraceae</taxon>
        <taxon>Glaciimonas</taxon>
    </lineage>
</organism>
<dbReference type="AlphaFoldDB" id="A0A843YQF2"/>
<dbReference type="EMBL" id="WINI01000002">
    <property type="protein sequence ID" value="MQR00207.1"/>
    <property type="molecule type" value="Genomic_DNA"/>
</dbReference>
<feature type="transmembrane region" description="Helical" evidence="9">
    <location>
        <begin position="51"/>
        <end position="72"/>
    </location>
</feature>
<dbReference type="InterPro" id="IPR035906">
    <property type="entry name" value="MetI-like_sf"/>
</dbReference>
<keyword evidence="12" id="KW-1185">Reference proteome</keyword>
<dbReference type="PANTHER" id="PTHR30614">
    <property type="entry name" value="MEMBRANE COMPONENT OF AMINO ACID ABC TRANSPORTER"/>
    <property type="match status" value="1"/>
</dbReference>
<comment type="subcellular location">
    <subcellularLocation>
        <location evidence="1">Cell inner membrane</location>
        <topology evidence="1">Multi-pass membrane protein</topology>
    </subcellularLocation>
    <subcellularLocation>
        <location evidence="9">Cell membrane</location>
        <topology evidence="9">Multi-pass membrane protein</topology>
    </subcellularLocation>
</comment>
<evidence type="ECO:0000256" key="8">
    <source>
        <dbReference type="ARBA" id="ARBA00023136"/>
    </source>
</evidence>
<protein>
    <submittedName>
        <fullName evidence="11">ABC transporter permease subunit</fullName>
    </submittedName>
</protein>
<dbReference type="GO" id="GO:0043190">
    <property type="term" value="C:ATP-binding cassette (ABC) transporter complex"/>
    <property type="evidence" value="ECO:0007669"/>
    <property type="project" value="InterPro"/>
</dbReference>
<dbReference type="PROSITE" id="PS50928">
    <property type="entry name" value="ABC_TM1"/>
    <property type="match status" value="1"/>
</dbReference>
<keyword evidence="6" id="KW-0029">Amino-acid transport</keyword>
<dbReference type="Proteomes" id="UP000451565">
    <property type="component" value="Unassembled WGS sequence"/>
</dbReference>
<keyword evidence="7 9" id="KW-1133">Transmembrane helix</keyword>
<evidence type="ECO:0000256" key="2">
    <source>
        <dbReference type="ARBA" id="ARBA00010072"/>
    </source>
</evidence>
<evidence type="ECO:0000313" key="11">
    <source>
        <dbReference type="EMBL" id="MQR00207.1"/>
    </source>
</evidence>
<evidence type="ECO:0000259" key="10">
    <source>
        <dbReference type="PROSITE" id="PS50928"/>
    </source>
</evidence>
<dbReference type="PANTHER" id="PTHR30614:SF37">
    <property type="entry name" value="AMINO-ACID ABC TRANSPORTER PERMEASE PROTEIN YHDX-RELATED"/>
    <property type="match status" value="1"/>
</dbReference>
<feature type="transmembrane region" description="Helical" evidence="9">
    <location>
        <begin position="140"/>
        <end position="161"/>
    </location>
</feature>
<proteinExistence type="inferred from homology"/>
<dbReference type="SUPFAM" id="SSF161098">
    <property type="entry name" value="MetI-like"/>
    <property type="match status" value="1"/>
</dbReference>
<evidence type="ECO:0000256" key="7">
    <source>
        <dbReference type="ARBA" id="ARBA00022989"/>
    </source>
</evidence>
<evidence type="ECO:0000256" key="6">
    <source>
        <dbReference type="ARBA" id="ARBA00022970"/>
    </source>
</evidence>
<keyword evidence="5 9" id="KW-0812">Transmembrane</keyword>
<dbReference type="OrthoDB" id="7026155at2"/>
<evidence type="ECO:0000256" key="3">
    <source>
        <dbReference type="ARBA" id="ARBA00022448"/>
    </source>
</evidence>
<dbReference type="GO" id="GO:0006865">
    <property type="term" value="P:amino acid transport"/>
    <property type="evidence" value="ECO:0007669"/>
    <property type="project" value="UniProtKB-KW"/>
</dbReference>
<accession>A0A843YQF2</accession>
<comment type="similarity">
    <text evidence="2">Belongs to the binding-protein-dependent transport system permease family. HisMQ subfamily.</text>
</comment>
<feature type="transmembrane region" description="Helical" evidence="9">
    <location>
        <begin position="181"/>
        <end position="205"/>
    </location>
</feature>
<dbReference type="Pfam" id="PF00528">
    <property type="entry name" value="BPD_transp_1"/>
    <property type="match status" value="1"/>
</dbReference>
<gene>
    <name evidence="11" type="ORF">GEV47_05870</name>
</gene>
<keyword evidence="8 9" id="KW-0472">Membrane</keyword>
<evidence type="ECO:0000256" key="9">
    <source>
        <dbReference type="RuleBase" id="RU363032"/>
    </source>
</evidence>
<sequence>MNLFWEYVSRLLHSMWTTIELAFLSLMLAFLVGLILAIMRVGPSAPLRTFAACYVELMRMTPILAFLIMVVWGLPKLGWMFSEFTSSLLVLGFYTAAWISEAFRSGIDAIPQGQIEAARSIGMTFWQILRHLVIPQAARTVIPSLSGLVIVHIKSTSVAAVVGVLEITETAQLINVESAQWLWFIGAIFAYMSLTIPTGLIFRVLERKMAIRR</sequence>
<reference evidence="11 12" key="1">
    <citation type="submission" date="2019-10" db="EMBL/GenBank/DDBJ databases">
        <title>Glaciimonas soli sp. nov., a psychrophilic bacterium isolated from the forest soil of a high elevation mountain in Taiwan.</title>
        <authorList>
            <person name="Wang L.-T."/>
            <person name="Shieh W.Y."/>
        </authorList>
    </citation>
    <scope>NUCLEOTIDE SEQUENCE [LARGE SCALE GENOMIC DNA]</scope>
    <source>
        <strain evidence="11 12">GS1</strain>
    </source>
</reference>
<evidence type="ECO:0000256" key="1">
    <source>
        <dbReference type="ARBA" id="ARBA00004429"/>
    </source>
</evidence>
<dbReference type="InterPro" id="IPR000515">
    <property type="entry name" value="MetI-like"/>
</dbReference>
<evidence type="ECO:0000313" key="12">
    <source>
        <dbReference type="Proteomes" id="UP000451565"/>
    </source>
</evidence>
<comment type="caution">
    <text evidence="11">The sequence shown here is derived from an EMBL/GenBank/DDBJ whole genome shotgun (WGS) entry which is preliminary data.</text>
</comment>
<dbReference type="RefSeq" id="WP_153233825.1">
    <property type="nucleotide sequence ID" value="NZ_WINI01000002.1"/>
</dbReference>
<dbReference type="GO" id="GO:0022857">
    <property type="term" value="F:transmembrane transporter activity"/>
    <property type="evidence" value="ECO:0007669"/>
    <property type="project" value="InterPro"/>
</dbReference>
<dbReference type="InterPro" id="IPR010065">
    <property type="entry name" value="AA_ABC_transptr_permease_3TM"/>
</dbReference>
<dbReference type="NCBIfam" id="TIGR01726">
    <property type="entry name" value="HEQRo_perm_3TM"/>
    <property type="match status" value="1"/>
</dbReference>
<feature type="domain" description="ABC transmembrane type-1" evidence="10">
    <location>
        <begin position="15"/>
        <end position="206"/>
    </location>
</feature>
<dbReference type="InterPro" id="IPR043429">
    <property type="entry name" value="ArtM/GltK/GlnP/TcyL/YhdX-like"/>
</dbReference>
<name>A0A843YQF2_9BURK</name>
<keyword evidence="3 9" id="KW-0813">Transport</keyword>
<feature type="transmembrane region" description="Helical" evidence="9">
    <location>
        <begin position="15"/>
        <end position="39"/>
    </location>
</feature>
<dbReference type="Gene3D" id="1.10.3720.10">
    <property type="entry name" value="MetI-like"/>
    <property type="match status" value="1"/>
</dbReference>